<reference evidence="1" key="1">
    <citation type="submission" date="2023-10" db="EMBL/GenBank/DDBJ databases">
        <title>Genome assembly of Pristionchus species.</title>
        <authorList>
            <person name="Yoshida K."/>
            <person name="Sommer R.J."/>
        </authorList>
    </citation>
    <scope>NUCLEOTIDE SEQUENCE</scope>
    <source>
        <strain evidence="1">RS0144</strain>
    </source>
</reference>
<keyword evidence="2" id="KW-1185">Reference proteome</keyword>
<protein>
    <recommendedName>
        <fullName evidence="3">C2H2-type domain-containing protein</fullName>
    </recommendedName>
</protein>
<sequence length="166" mass="19026">DEEPSVKKLRADSEKSCGNATPQCILCEAHPSMVSGYTVHLFKHHKSTLIANYIYLLCSCGFEIRSCYSTTKHSKCDSRHFFLRKNEVKTTPQCILCEMYPSTLRGFTDHLYTHHKSTLIANGIYLLCSCGMKVRSTYINPNHSKECDYLHFTLHKLDEKIQSTPQ</sequence>
<dbReference type="EMBL" id="BTSX01000003">
    <property type="protein sequence ID" value="GMS91206.1"/>
    <property type="molecule type" value="Genomic_DNA"/>
</dbReference>
<organism evidence="1 2">
    <name type="scientific">Pristionchus entomophagus</name>
    <dbReference type="NCBI Taxonomy" id="358040"/>
    <lineage>
        <taxon>Eukaryota</taxon>
        <taxon>Metazoa</taxon>
        <taxon>Ecdysozoa</taxon>
        <taxon>Nematoda</taxon>
        <taxon>Chromadorea</taxon>
        <taxon>Rhabditida</taxon>
        <taxon>Rhabditina</taxon>
        <taxon>Diplogasteromorpha</taxon>
        <taxon>Diplogasteroidea</taxon>
        <taxon>Neodiplogasteridae</taxon>
        <taxon>Pristionchus</taxon>
    </lineage>
</organism>
<comment type="caution">
    <text evidence="1">The sequence shown here is derived from an EMBL/GenBank/DDBJ whole genome shotgun (WGS) entry which is preliminary data.</text>
</comment>
<dbReference type="AlphaFoldDB" id="A0AAV5TFS5"/>
<dbReference type="Proteomes" id="UP001432027">
    <property type="component" value="Unassembled WGS sequence"/>
</dbReference>
<evidence type="ECO:0000313" key="1">
    <source>
        <dbReference type="EMBL" id="GMS91206.1"/>
    </source>
</evidence>
<accession>A0AAV5TFS5</accession>
<evidence type="ECO:0000313" key="2">
    <source>
        <dbReference type="Proteomes" id="UP001432027"/>
    </source>
</evidence>
<gene>
    <name evidence="1" type="ORF">PENTCL1PPCAC_13381</name>
</gene>
<evidence type="ECO:0008006" key="3">
    <source>
        <dbReference type="Google" id="ProtNLM"/>
    </source>
</evidence>
<proteinExistence type="predicted"/>
<name>A0AAV5TFS5_9BILA</name>
<feature type="non-terminal residue" evidence="1">
    <location>
        <position position="1"/>
    </location>
</feature>